<proteinExistence type="predicted"/>
<evidence type="ECO:0000313" key="2">
    <source>
        <dbReference type="Proteomes" id="UP000194699"/>
    </source>
</evidence>
<dbReference type="EMBL" id="NGEL01000055">
    <property type="protein sequence ID" value="OTM91004.1"/>
    <property type="molecule type" value="Genomic_DNA"/>
</dbReference>
<accession>A0A241ZH76</accession>
<evidence type="ECO:0000313" key="1">
    <source>
        <dbReference type="EMBL" id="OTM91004.1"/>
    </source>
</evidence>
<dbReference type="AlphaFoldDB" id="A0A241ZH76"/>
<name>A0A241ZH76_ACIBA</name>
<protein>
    <submittedName>
        <fullName evidence="1">Uncharacterized protein</fullName>
    </submittedName>
</protein>
<organism evidence="1 2">
    <name type="scientific">Acinetobacter baumannii</name>
    <dbReference type="NCBI Taxonomy" id="470"/>
    <lineage>
        <taxon>Bacteria</taxon>
        <taxon>Pseudomonadati</taxon>
        <taxon>Pseudomonadota</taxon>
        <taxon>Gammaproteobacteria</taxon>
        <taxon>Moraxellales</taxon>
        <taxon>Moraxellaceae</taxon>
        <taxon>Acinetobacter</taxon>
        <taxon>Acinetobacter calcoaceticus/baumannii complex</taxon>
    </lineage>
</organism>
<reference evidence="1 2" key="1">
    <citation type="submission" date="2017-05" db="EMBL/GenBank/DDBJ databases">
        <authorList>
            <person name="Song R."/>
            <person name="Chenine A.L."/>
            <person name="Ruprecht R.M."/>
        </authorList>
    </citation>
    <scope>NUCLEOTIDE SEQUENCE [LARGE SCALE GENOMIC DNA]</scope>
    <source>
        <strain evidence="1 2">PR350</strain>
    </source>
</reference>
<dbReference type="RefSeq" id="WP_086249662.1">
    <property type="nucleotide sequence ID" value="NZ_NGEL01000055.1"/>
</dbReference>
<comment type="caution">
    <text evidence="1">The sequence shown here is derived from an EMBL/GenBank/DDBJ whole genome shotgun (WGS) entry which is preliminary data.</text>
</comment>
<dbReference type="Proteomes" id="UP000194699">
    <property type="component" value="Unassembled WGS sequence"/>
</dbReference>
<gene>
    <name evidence="1" type="ORF">B9X95_05660</name>
</gene>
<sequence length="79" mass="9090">MGVASEIREKLPLCGRCINCKLLIWNDKAELKTSQTLIKFKNLDESYYYTVRCSWLKSPVSEPQFLDTCEGKQSQRGAE</sequence>